<organism evidence="11">
    <name type="scientific">Bacillus thuringiensis</name>
    <dbReference type="NCBI Taxonomy" id="1428"/>
    <lineage>
        <taxon>Bacteria</taxon>
        <taxon>Bacillati</taxon>
        <taxon>Bacillota</taxon>
        <taxon>Bacilli</taxon>
        <taxon>Bacillales</taxon>
        <taxon>Bacillaceae</taxon>
        <taxon>Bacillus</taxon>
        <taxon>Bacillus cereus group</taxon>
    </lineage>
</organism>
<feature type="domain" description="Pesticidal crystal protein Cry" evidence="9">
    <location>
        <begin position="944"/>
        <end position="1011"/>
    </location>
</feature>
<evidence type="ECO:0000256" key="2">
    <source>
        <dbReference type="ARBA" id="ARBA00022656"/>
    </source>
</evidence>
<feature type="domain" description="Cry1Ac-like" evidence="10">
    <location>
        <begin position="1131"/>
        <end position="1208"/>
    </location>
</feature>
<keyword evidence="4" id="KW-0843">Virulence</keyword>
<evidence type="ECO:0000259" key="8">
    <source>
        <dbReference type="Pfam" id="PF03945"/>
    </source>
</evidence>
<dbReference type="SUPFAM" id="SSF49785">
    <property type="entry name" value="Galactose-binding domain-like"/>
    <property type="match status" value="2"/>
</dbReference>
<name>U5KRI4_BACTU</name>
<feature type="domain" description="Pesticidal crystal protein" evidence="8">
    <location>
        <begin position="123"/>
        <end position="306"/>
    </location>
</feature>
<evidence type="ECO:0000256" key="3">
    <source>
        <dbReference type="ARBA" id="ARBA00022969"/>
    </source>
</evidence>
<reference evidence="11" key="1">
    <citation type="submission" date="2012-11" db="EMBL/GenBank/DDBJ databases">
        <title>Pesticidal proteins from microbes.</title>
        <authorList>
            <person name="Sampson K.S."/>
        </authorList>
    </citation>
    <scope>NUCLEOTIDE SEQUENCE</scope>
    <source>
        <strain evidence="11">ARP179</strain>
    </source>
</reference>
<dbReference type="Pfam" id="PF03945">
    <property type="entry name" value="Endotoxin_N"/>
    <property type="match status" value="1"/>
</dbReference>
<dbReference type="InterPro" id="IPR008979">
    <property type="entry name" value="Galactose-bd-like_sf"/>
</dbReference>
<dbReference type="Pfam" id="PF21463">
    <property type="entry name" value="Cry1Ac_dom-VII"/>
    <property type="match status" value="1"/>
</dbReference>
<dbReference type="EMBL" id="KC156691">
    <property type="protein sequence ID" value="AGU13856.1"/>
    <property type="molecule type" value="Genomic_DNA"/>
</dbReference>
<dbReference type="PANTHER" id="PTHR37003:SF2">
    <property type="entry name" value="PESTICIDAL CRYSTAL PROTEIN N-TERMINAL DOMAIN-CONTAINING PROTEIN"/>
    <property type="match status" value="1"/>
</dbReference>
<evidence type="ECO:0000313" key="11">
    <source>
        <dbReference type="EMBL" id="AGU13856.1"/>
    </source>
</evidence>
<dbReference type="InterPro" id="IPR041587">
    <property type="entry name" value="Cry_V"/>
</dbReference>
<dbReference type="InterPro" id="IPR005639">
    <property type="entry name" value="Pest_crys_dom_I"/>
</dbReference>
<dbReference type="InterPro" id="IPR005638">
    <property type="entry name" value="Pest_crys_dom-III"/>
</dbReference>
<dbReference type="CDD" id="cd04085">
    <property type="entry name" value="delta_endotoxin_C"/>
    <property type="match status" value="1"/>
</dbReference>
<evidence type="ECO:0000259" key="6">
    <source>
        <dbReference type="Pfam" id="PF00555"/>
    </source>
</evidence>
<dbReference type="InterPro" id="IPR048645">
    <property type="entry name" value="Cry1Ac-like_dom-VII"/>
</dbReference>
<dbReference type="Gene3D" id="2.100.10.10">
    <property type="entry name" value="Pesticidal crystal protein, central domain"/>
    <property type="match status" value="2"/>
</dbReference>
<evidence type="ECO:0000256" key="4">
    <source>
        <dbReference type="ARBA" id="ARBA00023026"/>
    </source>
</evidence>
<dbReference type="PANTHER" id="PTHR37003">
    <property type="entry name" value="ENDOTOXIN_N DOMAIN-CONTAINING PROTEIN-RELATED"/>
    <property type="match status" value="1"/>
</dbReference>
<dbReference type="InterPro" id="IPR038979">
    <property type="entry name" value="Pest_crys"/>
</dbReference>
<dbReference type="SUPFAM" id="SSF51096">
    <property type="entry name" value="delta-Endotoxin (insectocide), middle domain"/>
    <property type="match status" value="1"/>
</dbReference>
<sequence length="1283" mass="143092">MNQYDNKNEYEIICSDGIYGQPRYPFTKAPGSELQQMNYKNWLSRCQNENIGFTPEEEAVKTALIISTGLAWALLAVIPGINVGVTVGAGAAAAAGVLNVLIPFLFPDQTVDNQPAPPQYTQKELMKSVEALTRKEIQESKRVDALARWEGIQTMGRDYYAALCALSKDPDNEEKKFAVRDSFDDVEDQLKLSIPYFRAQGFEIQMLAMYAQAANLHLTILRDVVRYGKGWGFSQERIDEYYDSQGSARNPGLLQLLSVYTNHCVNWYNVGLSQEYGTGNWNRFNDFRRNMTIMVLDIVAAWPTYNPRLYPLPTESELTRTVYTDLLGNTGGTGLTTEGSQPIGIIEENVTVRPQLFRWLRSLDMGAIDGVQTTVLKGGQQKFETTGSSTIIDEGWKGDIEIGMKFQEHNSLYWPMSPVATKFFKGAVTGFAFGLIDLGRYRYLFFFMASVHLPPGGSYFSGLPCRPEGNSDCEDPCSPDCIKETLPGSQAICIDPNFLSSHRLSNVGFGMLTANDPQFVTPGTKFAAYFSYGWTHASAKSGNVIAREKITQIPAVKGYKFHQSARVIKGPGSTGGDLVKLDVNGGFYIQVVTARSETVSGYTIRLRYASKAEIPLLFRITDPDYGNSMQIPDLPATTSDDNLTYTAFNYYNMGIRLEASATSKEIIIFMQNLSAEDALILDKIEFIPMEESLEEYEANQGLEKARKAVNALFTSDAKNALQLNVTDYAVDQTVNLVECVSDEFHAQEKMILLDQVKFAKRLSHTRNLLNYGDFESPDWSGENGWKTSPHVHVAADNPIFKGRYLHMPGATSSQFSGNVYPTYIYQKVDESKLKSYTRYLVRGFVGNSKDLELLVERYGKDVHVEMDIPNDIQYSLPMNECGGFDRCRPASYPTSPSHTCTCKDTASMHMDCQCKDKVNRPSADMYTNIPTGSTGYANGFHAHKSCGCKNNDMYPNGKHPHKSCGCQDPHVFTYHIDTGCVNQEENVGLFFALKIASENGVANIDNLEIIEAQPLTGEALARVKKREHKWKQEMVQKRLETERAVQAAQGAIQPLFTNAQYNRLKFETLFSQIVHAEKLVQQIPYVYHPFLSGVLPAVPGMNFEIVQHLLAVIGNARALYEKRNLVRNGTFSSGTGSWHVTEGVKVHPLQNTSVLVLSEWNHEASQQVRIDPDQGYVLRVTARKEGAGKGTVTMSDCAAYTETLTFTSCDYNTVGSQTMTGGTLSGFVTKTLEIFPDTDRLRIDIGETEGTFKVESVELICMEQMEGHLYDMAGNLEEVQNLT</sequence>
<dbReference type="GO" id="GO:0001907">
    <property type="term" value="P:symbiont-mediated killing of host cell"/>
    <property type="evidence" value="ECO:0007669"/>
    <property type="project" value="InterPro"/>
</dbReference>
<keyword evidence="2" id="KW-0800">Toxin</keyword>
<dbReference type="SUPFAM" id="SSF56849">
    <property type="entry name" value="delta-Endotoxin (insectocide), N-terminal domain"/>
    <property type="match status" value="1"/>
</dbReference>
<comment type="similarity">
    <text evidence="1">Belongs to the delta endotoxin family.</text>
</comment>
<evidence type="ECO:0000259" key="7">
    <source>
        <dbReference type="Pfam" id="PF03944"/>
    </source>
</evidence>
<keyword evidence="3" id="KW-0749">Sporulation</keyword>
<dbReference type="Pfam" id="PF03944">
    <property type="entry name" value="Endotoxin_C"/>
    <property type="match status" value="1"/>
</dbReference>
<dbReference type="Gene3D" id="2.60.120.260">
    <property type="entry name" value="Galactose-binding domain-like"/>
    <property type="match status" value="3"/>
</dbReference>
<protein>
    <recommendedName>
        <fullName evidence="5">Crystaline entomocidal protoxin</fullName>
    </recommendedName>
</protein>
<dbReference type="GO" id="GO:0030435">
    <property type="term" value="P:sporulation resulting in formation of a cellular spore"/>
    <property type="evidence" value="ECO:0007669"/>
    <property type="project" value="UniProtKB-KW"/>
</dbReference>
<evidence type="ECO:0000256" key="5">
    <source>
        <dbReference type="ARBA" id="ARBA00029653"/>
    </source>
</evidence>
<feature type="domain" description="Pesticidal crystal protein" evidence="7">
    <location>
        <begin position="550"/>
        <end position="690"/>
    </location>
</feature>
<evidence type="ECO:0000259" key="9">
    <source>
        <dbReference type="Pfam" id="PF17997"/>
    </source>
</evidence>
<proteinExistence type="inferred from homology"/>
<dbReference type="InterPro" id="IPR001178">
    <property type="entry name" value="Pest_cryst_dom_II"/>
</dbReference>
<feature type="domain" description="Pesticidal crystal protein" evidence="6">
    <location>
        <begin position="314"/>
        <end position="401"/>
    </location>
</feature>
<accession>U5KRI4</accession>
<dbReference type="Gene3D" id="1.20.190.10">
    <property type="entry name" value="Pesticidal crystal protein, N-terminal domain"/>
    <property type="match status" value="1"/>
</dbReference>
<evidence type="ECO:0000259" key="10">
    <source>
        <dbReference type="Pfam" id="PF21463"/>
    </source>
</evidence>
<dbReference type="Pfam" id="PF17997">
    <property type="entry name" value="Cry1Ac_D5"/>
    <property type="match status" value="2"/>
</dbReference>
<dbReference type="InterPro" id="IPR036399">
    <property type="entry name" value="Pest_cryst_cen_dom_sf"/>
</dbReference>
<dbReference type="InterPro" id="IPR036716">
    <property type="entry name" value="Pest_crys_N_sf"/>
</dbReference>
<dbReference type="Pfam" id="PF00555">
    <property type="entry name" value="Endotoxin_M"/>
    <property type="match status" value="1"/>
</dbReference>
<evidence type="ECO:0000256" key="1">
    <source>
        <dbReference type="ARBA" id="ARBA00007819"/>
    </source>
</evidence>
<dbReference type="GO" id="GO:0005102">
    <property type="term" value="F:signaling receptor binding"/>
    <property type="evidence" value="ECO:0007669"/>
    <property type="project" value="InterPro"/>
</dbReference>
<dbReference type="GO" id="GO:0090729">
    <property type="term" value="F:toxin activity"/>
    <property type="evidence" value="ECO:0007669"/>
    <property type="project" value="UniProtKB-KW"/>
</dbReference>
<feature type="domain" description="Pesticidal crystal protein Cry" evidence="9">
    <location>
        <begin position="770"/>
        <end position="905"/>
    </location>
</feature>